<gene>
    <name evidence="1" type="ORF">WOLCODRAFT_67047</name>
</gene>
<accession>A0A2H3JEA0</accession>
<feature type="non-terminal residue" evidence="1">
    <location>
        <position position="1"/>
    </location>
</feature>
<dbReference type="OrthoDB" id="2800620at2759"/>
<dbReference type="Proteomes" id="UP000218811">
    <property type="component" value="Unassembled WGS sequence"/>
</dbReference>
<protein>
    <submittedName>
        <fullName evidence="1">Uncharacterized protein</fullName>
    </submittedName>
</protein>
<dbReference type="OMA" id="THIMDSS"/>
<name>A0A2H3JEA0_WOLCO</name>
<evidence type="ECO:0000313" key="1">
    <source>
        <dbReference type="EMBL" id="PCH39875.1"/>
    </source>
</evidence>
<proteinExistence type="predicted"/>
<organism evidence="1 2">
    <name type="scientific">Wolfiporia cocos (strain MD-104)</name>
    <name type="common">Brown rot fungus</name>
    <dbReference type="NCBI Taxonomy" id="742152"/>
    <lineage>
        <taxon>Eukaryota</taxon>
        <taxon>Fungi</taxon>
        <taxon>Dikarya</taxon>
        <taxon>Basidiomycota</taxon>
        <taxon>Agaricomycotina</taxon>
        <taxon>Agaricomycetes</taxon>
        <taxon>Polyporales</taxon>
        <taxon>Phaeolaceae</taxon>
        <taxon>Wolfiporia</taxon>
    </lineage>
</organism>
<keyword evidence="2" id="KW-1185">Reference proteome</keyword>
<dbReference type="STRING" id="742152.A0A2H3JEA0"/>
<sequence>QANDGLHEICMAIGLKSFLFCNRIRNANSQQTKTWARREVAVASSTIQHHCHVYTQARKAMVDLGADEGLLNKYKILHAEDVKAITHIMDSSIWGMRDEMLSWIWAADVAGDGDQLTWMEELHHVNWLKTKAQKDRWQEELEIVLAEMQWVVRYFERKAYNWEGLTERSSELGGKAYCLRQHAMWSNLAHSAPGQFLHCT</sequence>
<dbReference type="AlphaFoldDB" id="A0A2H3JEA0"/>
<reference evidence="1 2" key="1">
    <citation type="journal article" date="2012" name="Science">
        <title>The Paleozoic origin of enzymatic lignin decomposition reconstructed from 31 fungal genomes.</title>
        <authorList>
            <person name="Floudas D."/>
            <person name="Binder M."/>
            <person name="Riley R."/>
            <person name="Barry K."/>
            <person name="Blanchette R.A."/>
            <person name="Henrissat B."/>
            <person name="Martinez A.T."/>
            <person name="Otillar R."/>
            <person name="Spatafora J.W."/>
            <person name="Yadav J.S."/>
            <person name="Aerts A."/>
            <person name="Benoit I."/>
            <person name="Boyd A."/>
            <person name="Carlson A."/>
            <person name="Copeland A."/>
            <person name="Coutinho P.M."/>
            <person name="de Vries R.P."/>
            <person name="Ferreira P."/>
            <person name="Findley K."/>
            <person name="Foster B."/>
            <person name="Gaskell J."/>
            <person name="Glotzer D."/>
            <person name="Gorecki P."/>
            <person name="Heitman J."/>
            <person name="Hesse C."/>
            <person name="Hori C."/>
            <person name="Igarashi K."/>
            <person name="Jurgens J.A."/>
            <person name="Kallen N."/>
            <person name="Kersten P."/>
            <person name="Kohler A."/>
            <person name="Kuees U."/>
            <person name="Kumar T.K.A."/>
            <person name="Kuo A."/>
            <person name="LaButti K."/>
            <person name="Larrondo L.F."/>
            <person name="Lindquist E."/>
            <person name="Ling A."/>
            <person name="Lombard V."/>
            <person name="Lucas S."/>
            <person name="Lundell T."/>
            <person name="Martin R."/>
            <person name="McLaughlin D.J."/>
            <person name="Morgenstern I."/>
            <person name="Morin E."/>
            <person name="Murat C."/>
            <person name="Nagy L.G."/>
            <person name="Nolan M."/>
            <person name="Ohm R.A."/>
            <person name="Patyshakuliyeva A."/>
            <person name="Rokas A."/>
            <person name="Ruiz-Duenas F.J."/>
            <person name="Sabat G."/>
            <person name="Salamov A."/>
            <person name="Samejima M."/>
            <person name="Schmutz J."/>
            <person name="Slot J.C."/>
            <person name="St John F."/>
            <person name="Stenlid J."/>
            <person name="Sun H."/>
            <person name="Sun S."/>
            <person name="Syed K."/>
            <person name="Tsang A."/>
            <person name="Wiebenga A."/>
            <person name="Young D."/>
            <person name="Pisabarro A."/>
            <person name="Eastwood D.C."/>
            <person name="Martin F."/>
            <person name="Cullen D."/>
            <person name="Grigoriev I.V."/>
            <person name="Hibbett D.S."/>
        </authorList>
    </citation>
    <scope>NUCLEOTIDE SEQUENCE [LARGE SCALE GENOMIC DNA]</scope>
    <source>
        <strain evidence="1 2">MD-104</strain>
    </source>
</reference>
<dbReference type="EMBL" id="KB468053">
    <property type="protein sequence ID" value="PCH39875.1"/>
    <property type="molecule type" value="Genomic_DNA"/>
</dbReference>
<evidence type="ECO:0000313" key="2">
    <source>
        <dbReference type="Proteomes" id="UP000218811"/>
    </source>
</evidence>